<name>A0A0F8Y4F8_9ZZZZ</name>
<dbReference type="InterPro" id="IPR027417">
    <property type="entry name" value="P-loop_NTPase"/>
</dbReference>
<comment type="caution">
    <text evidence="1">The sequence shown here is derived from an EMBL/GenBank/DDBJ whole genome shotgun (WGS) entry which is preliminary data.</text>
</comment>
<gene>
    <name evidence="1" type="ORF">LCGC14_3138930</name>
</gene>
<feature type="non-terminal residue" evidence="1">
    <location>
        <position position="128"/>
    </location>
</feature>
<dbReference type="SUPFAM" id="SSF52540">
    <property type="entry name" value="P-loop containing nucleoside triphosphate hydrolases"/>
    <property type="match status" value="1"/>
</dbReference>
<dbReference type="Gene3D" id="3.40.50.300">
    <property type="entry name" value="P-loop containing nucleotide triphosphate hydrolases"/>
    <property type="match status" value="1"/>
</dbReference>
<evidence type="ECO:0000313" key="1">
    <source>
        <dbReference type="EMBL" id="KKK49054.1"/>
    </source>
</evidence>
<reference evidence="1" key="1">
    <citation type="journal article" date="2015" name="Nature">
        <title>Complex archaea that bridge the gap between prokaryotes and eukaryotes.</title>
        <authorList>
            <person name="Spang A."/>
            <person name="Saw J.H."/>
            <person name="Jorgensen S.L."/>
            <person name="Zaremba-Niedzwiedzka K."/>
            <person name="Martijn J."/>
            <person name="Lind A.E."/>
            <person name="van Eijk R."/>
            <person name="Schleper C."/>
            <person name="Guy L."/>
            <person name="Ettema T.J."/>
        </authorList>
    </citation>
    <scope>NUCLEOTIDE SEQUENCE</scope>
</reference>
<dbReference type="AlphaFoldDB" id="A0A0F8Y4F8"/>
<proteinExistence type="predicted"/>
<organism evidence="1">
    <name type="scientific">marine sediment metagenome</name>
    <dbReference type="NCBI Taxonomy" id="412755"/>
    <lineage>
        <taxon>unclassified sequences</taxon>
        <taxon>metagenomes</taxon>
        <taxon>ecological metagenomes</taxon>
    </lineage>
</organism>
<dbReference type="EMBL" id="LAZR01068751">
    <property type="protein sequence ID" value="KKK49054.1"/>
    <property type="molecule type" value="Genomic_DNA"/>
</dbReference>
<accession>A0A0F8Y4F8</accession>
<evidence type="ECO:0008006" key="2">
    <source>
        <dbReference type="Google" id="ProtNLM"/>
    </source>
</evidence>
<sequence length="128" mass="14018">MTLQIPEGRIPTMKQSFVMGLFGDRGSGKSAAMAYYGIQDWKRGRQIVYYPETFGLKVPGAIGLGAKDIGAIPDLLDGATILIDEIQELLSKFRTNSTLSLQLMSLFRQVRKRGASVFFTSNDPGGIN</sequence>
<protein>
    <recommendedName>
        <fullName evidence="2">Zona occludens toxin N-terminal domain-containing protein</fullName>
    </recommendedName>
</protein>